<dbReference type="PANTHER" id="PTHR14969:SF13">
    <property type="entry name" value="AT30094P"/>
    <property type="match status" value="1"/>
</dbReference>
<dbReference type="Gene3D" id="1.20.144.10">
    <property type="entry name" value="Phosphatidic acid phosphatase type 2/haloperoxidase"/>
    <property type="match status" value="1"/>
</dbReference>
<dbReference type="Pfam" id="PF01569">
    <property type="entry name" value="PAP2"/>
    <property type="match status" value="1"/>
</dbReference>
<dbReference type="PANTHER" id="PTHR14969">
    <property type="entry name" value="SPHINGOSINE-1-PHOSPHATE PHOSPHOHYDROLASE"/>
    <property type="match status" value="1"/>
</dbReference>
<dbReference type="AlphaFoldDB" id="A0A644T4U8"/>
<proteinExistence type="predicted"/>
<accession>A0A644T4U8</accession>
<dbReference type="EMBL" id="VSSQ01000016">
    <property type="protein sequence ID" value="MPL61955.1"/>
    <property type="molecule type" value="Genomic_DNA"/>
</dbReference>
<dbReference type="GO" id="GO:0050380">
    <property type="term" value="F:undecaprenyl-diphosphatase activity"/>
    <property type="evidence" value="ECO:0007669"/>
    <property type="project" value="UniProtKB-EC"/>
</dbReference>
<evidence type="ECO:0000313" key="3">
    <source>
        <dbReference type="EMBL" id="MPL61955.1"/>
    </source>
</evidence>
<feature type="transmembrane region" description="Helical" evidence="1">
    <location>
        <begin position="137"/>
        <end position="159"/>
    </location>
</feature>
<feature type="transmembrane region" description="Helical" evidence="1">
    <location>
        <begin position="111"/>
        <end position="131"/>
    </location>
</feature>
<sequence length="167" mass="18782">MPIITNLGSSTIVFTIVTILLIYGILKNNVKIKRIAIIGLIALIITTTIIFILKISINEPRPFISLKYVNLLIIENDPYSFPSGHSGNIFAFATAFGLNWKLKIKEKSFKLAWILFPIGILVCFSRIYIGVHYPFDILFGAIIGTFGGLIATMIVNKYIENRLFKNK</sequence>
<protein>
    <submittedName>
        <fullName evidence="3">Putative undecaprenyl-diphosphatase YbjG</fullName>
        <ecNumber evidence="3">3.6.1.27</ecNumber>
    </submittedName>
</protein>
<evidence type="ECO:0000256" key="1">
    <source>
        <dbReference type="SAM" id="Phobius"/>
    </source>
</evidence>
<dbReference type="InterPro" id="IPR000326">
    <property type="entry name" value="PAP2/HPO"/>
</dbReference>
<feature type="domain" description="Phosphatidic acid phosphatase type 2/haloperoxidase" evidence="2">
    <location>
        <begin position="35"/>
        <end position="152"/>
    </location>
</feature>
<feature type="transmembrane region" description="Helical" evidence="1">
    <location>
        <begin position="6"/>
        <end position="26"/>
    </location>
</feature>
<organism evidence="3">
    <name type="scientific">bioreactor metagenome</name>
    <dbReference type="NCBI Taxonomy" id="1076179"/>
    <lineage>
        <taxon>unclassified sequences</taxon>
        <taxon>metagenomes</taxon>
        <taxon>ecological metagenomes</taxon>
    </lineage>
</organism>
<name>A0A644T4U8_9ZZZZ</name>
<dbReference type="GO" id="GO:0042392">
    <property type="term" value="F:sphingosine-1-phosphate phosphatase activity"/>
    <property type="evidence" value="ECO:0007669"/>
    <property type="project" value="TreeGrafter"/>
</dbReference>
<comment type="caution">
    <text evidence="3">The sequence shown here is derived from an EMBL/GenBank/DDBJ whole genome shotgun (WGS) entry which is preliminary data.</text>
</comment>
<feature type="transmembrane region" description="Helical" evidence="1">
    <location>
        <begin position="35"/>
        <end position="57"/>
    </location>
</feature>
<gene>
    <name evidence="3" type="primary">ybjG_1</name>
    <name evidence="3" type="ORF">SDC9_07545</name>
</gene>
<dbReference type="EC" id="3.6.1.27" evidence="3"/>
<keyword evidence="1" id="KW-0812">Transmembrane</keyword>
<dbReference type="CDD" id="cd01610">
    <property type="entry name" value="PAP2_like"/>
    <property type="match status" value="1"/>
</dbReference>
<dbReference type="SUPFAM" id="SSF48317">
    <property type="entry name" value="Acid phosphatase/Vanadium-dependent haloperoxidase"/>
    <property type="match status" value="1"/>
</dbReference>
<dbReference type="InterPro" id="IPR036938">
    <property type="entry name" value="PAP2/HPO_sf"/>
</dbReference>
<keyword evidence="3" id="KW-0378">Hydrolase</keyword>
<dbReference type="SMART" id="SM00014">
    <property type="entry name" value="acidPPc"/>
    <property type="match status" value="1"/>
</dbReference>
<reference evidence="3" key="1">
    <citation type="submission" date="2019-08" db="EMBL/GenBank/DDBJ databases">
        <authorList>
            <person name="Kucharzyk K."/>
            <person name="Murdoch R.W."/>
            <person name="Higgins S."/>
            <person name="Loffler F."/>
        </authorList>
    </citation>
    <scope>NUCLEOTIDE SEQUENCE</scope>
</reference>
<keyword evidence="1" id="KW-1133">Transmembrane helix</keyword>
<keyword evidence="1" id="KW-0472">Membrane</keyword>
<evidence type="ECO:0000259" key="2">
    <source>
        <dbReference type="SMART" id="SM00014"/>
    </source>
</evidence>